<dbReference type="CDD" id="cd08991">
    <property type="entry name" value="GH43_HoAraf43-like"/>
    <property type="match status" value="1"/>
</dbReference>
<dbReference type="PANTHER" id="PTHR43817:SF1">
    <property type="entry name" value="HYDROLASE, FAMILY 43, PUTATIVE (AFU_ORTHOLOGUE AFUA_3G01660)-RELATED"/>
    <property type="match status" value="1"/>
</dbReference>
<dbReference type="Pfam" id="PF04616">
    <property type="entry name" value="Glyco_hydro_43"/>
    <property type="match status" value="1"/>
</dbReference>
<dbReference type="RefSeq" id="WP_285085282.1">
    <property type="nucleotide sequence ID" value="NZ_JASOME010000009.1"/>
</dbReference>
<keyword evidence="2" id="KW-0732">Signal</keyword>
<organism evidence="6 7">
    <name type="scientific">Gardnerella vaginalis</name>
    <dbReference type="NCBI Taxonomy" id="2702"/>
    <lineage>
        <taxon>Bacteria</taxon>
        <taxon>Bacillati</taxon>
        <taxon>Actinomycetota</taxon>
        <taxon>Actinomycetes</taxon>
        <taxon>Bifidobacteriales</taxon>
        <taxon>Bifidobacteriaceae</taxon>
        <taxon>Gardnerella</taxon>
    </lineage>
</organism>
<sequence length="711" mass="79569">MGSLNVGCVDVSNNVNSSALHNECNSDFCLNMLLTEKHYSNPVQYSDGEKHTAPDPFVIRYRNLYYCYATDKNGVLVSTSTDMVRWVSHGYCYTENNRKNFWAPSVILINGIFYMYFSNMPQCENDTHTEIMRVAVSKNPLGPFEKKAELFDTFAIDSQVVVGDDNQLYMLYADNQACGLSNLRPGTSVMIDRMVSPYKREGSPKPLILPTMDEEIFARNRFGDGRDWHTVEGATYFTFRDKGFITYSANAYEHEDYFVGYSVATLPKVPSDRHIDKLSWVKQCNNGHFDPLIIRSDKVEGTGHNSIVKAPNGVDDWVVYHGRDASDELHDGTEKRVMRIDPLYYSEGLLDTTGPSNCVCDAPLSADVCTDFTDGIPSDWNIISGSAHVLEIDGQPSISSCDRDGFSAISPLISSTLTISLWVKGGNGPLGSRFGLIPRYFDNNNYTYVLVDVGLHCLQVIDSVSGIVRQINTMLPSDINLSYWHELVVSREYGILAAHFDGRYVATISDISSEQGFCGVIVKDNDSAISSFSAVNHVNLWGNSLCNIVNEINVVDRFRLTSNEVEPFNVTSSRMKLRNLLNGNRCVIDFALTNDRSESVINIGEYSLVVCMNCIDLLRDGKSIIACEEPSRLNLQDDARRDIRGRVLRTVRLAASDRMLFVHVRNHSWRLPFIGNKVVDITLSEASITGYTRTSLGISVDRSVERVEKGV</sequence>
<comment type="similarity">
    <text evidence="1">Belongs to the glycosyl hydrolase 43 family.</text>
</comment>
<evidence type="ECO:0000256" key="5">
    <source>
        <dbReference type="PIRSR" id="PIRSR606710-2"/>
    </source>
</evidence>
<dbReference type="AlphaFoldDB" id="A0AAW6Y120"/>
<dbReference type="SUPFAM" id="SSF75005">
    <property type="entry name" value="Arabinanase/levansucrase/invertase"/>
    <property type="match status" value="1"/>
</dbReference>
<evidence type="ECO:0000256" key="3">
    <source>
        <dbReference type="ARBA" id="ARBA00022801"/>
    </source>
</evidence>
<dbReference type="EMBL" id="JASOME010000009">
    <property type="protein sequence ID" value="MDK7064116.1"/>
    <property type="molecule type" value="Genomic_DNA"/>
</dbReference>
<evidence type="ECO:0000256" key="1">
    <source>
        <dbReference type="ARBA" id="ARBA00009865"/>
    </source>
</evidence>
<protein>
    <submittedName>
        <fullName evidence="6">Glycoside hydrolase family 43 protein</fullName>
    </submittedName>
</protein>
<dbReference type="Gene3D" id="2.60.120.560">
    <property type="entry name" value="Exo-inulinase, domain 1"/>
    <property type="match status" value="1"/>
</dbReference>
<accession>A0AAW6Y120</accession>
<evidence type="ECO:0000256" key="2">
    <source>
        <dbReference type="ARBA" id="ARBA00022729"/>
    </source>
</evidence>
<dbReference type="InterPro" id="IPR023296">
    <property type="entry name" value="Glyco_hydro_beta-prop_sf"/>
</dbReference>
<dbReference type="GO" id="GO:0004553">
    <property type="term" value="F:hydrolase activity, hydrolyzing O-glycosyl compounds"/>
    <property type="evidence" value="ECO:0007669"/>
    <property type="project" value="InterPro"/>
</dbReference>
<dbReference type="PANTHER" id="PTHR43817">
    <property type="entry name" value="GLYCOSYL HYDROLASE"/>
    <property type="match status" value="1"/>
</dbReference>
<name>A0AAW6Y120_GARVA</name>
<evidence type="ECO:0000313" key="7">
    <source>
        <dbReference type="Proteomes" id="UP001237784"/>
    </source>
</evidence>
<feature type="site" description="Important for catalytic activity, responsible for pKa modulation of the active site Glu and correct orientation of both the proton donor and substrate" evidence="5">
    <location>
        <position position="157"/>
    </location>
</feature>
<keyword evidence="3 6" id="KW-0378">Hydrolase</keyword>
<keyword evidence="4" id="KW-0326">Glycosidase</keyword>
<dbReference type="GO" id="GO:0005975">
    <property type="term" value="P:carbohydrate metabolic process"/>
    <property type="evidence" value="ECO:0007669"/>
    <property type="project" value="InterPro"/>
</dbReference>
<comment type="caution">
    <text evidence="6">The sequence shown here is derived from an EMBL/GenBank/DDBJ whole genome shotgun (WGS) entry which is preliminary data.</text>
</comment>
<dbReference type="Proteomes" id="UP001237784">
    <property type="component" value="Unassembled WGS sequence"/>
</dbReference>
<proteinExistence type="inferred from homology"/>
<gene>
    <name evidence="6" type="ORF">QP372_06295</name>
</gene>
<reference evidence="6" key="1">
    <citation type="submission" date="2023-05" db="EMBL/GenBank/DDBJ databases">
        <title>Cataloging the Phylogenetic Diversity of Human Bladder Bacteria.</title>
        <authorList>
            <person name="Du J."/>
        </authorList>
    </citation>
    <scope>NUCLEOTIDE SEQUENCE</scope>
    <source>
        <strain evidence="6">UMB6789</strain>
    </source>
</reference>
<dbReference type="Gene3D" id="2.115.10.20">
    <property type="entry name" value="Glycosyl hydrolase domain, family 43"/>
    <property type="match status" value="1"/>
</dbReference>
<evidence type="ECO:0000256" key="4">
    <source>
        <dbReference type="ARBA" id="ARBA00023295"/>
    </source>
</evidence>
<evidence type="ECO:0000313" key="6">
    <source>
        <dbReference type="EMBL" id="MDK7064116.1"/>
    </source>
</evidence>
<dbReference type="InterPro" id="IPR006710">
    <property type="entry name" value="Glyco_hydro_43"/>
</dbReference>